<dbReference type="Proteomes" id="UP001253595">
    <property type="component" value="Unassembled WGS sequence"/>
</dbReference>
<evidence type="ECO:0000259" key="1">
    <source>
        <dbReference type="PROSITE" id="PS50994"/>
    </source>
</evidence>
<dbReference type="InterPro" id="IPR001584">
    <property type="entry name" value="Integrase_cat-core"/>
</dbReference>
<organism evidence="2 3">
    <name type="scientific">Cellvibrio fibrivorans</name>
    <dbReference type="NCBI Taxonomy" id="126350"/>
    <lineage>
        <taxon>Bacteria</taxon>
        <taxon>Pseudomonadati</taxon>
        <taxon>Pseudomonadota</taxon>
        <taxon>Gammaproteobacteria</taxon>
        <taxon>Cellvibrionales</taxon>
        <taxon>Cellvibrionaceae</taxon>
        <taxon>Cellvibrio</taxon>
    </lineage>
</organism>
<dbReference type="PROSITE" id="PS50994">
    <property type="entry name" value="INTEGRASE"/>
    <property type="match status" value="1"/>
</dbReference>
<reference evidence="2 3" key="1">
    <citation type="submission" date="2023-07" db="EMBL/GenBank/DDBJ databases">
        <title>Sorghum-associated microbial communities from plants grown in Nebraska, USA.</title>
        <authorList>
            <person name="Schachtman D."/>
        </authorList>
    </citation>
    <scope>NUCLEOTIDE SEQUENCE [LARGE SCALE GENOMIC DNA]</scope>
    <source>
        <strain evidence="2 3">BE190</strain>
    </source>
</reference>
<sequence>MVRLSGKTTHDNGPEFISAALSDWAEHHSIKLDFIELGTPTQNSFVERFNRTYREEILNMYVFRNLSEVREITEKWMLEYN</sequence>
<feature type="domain" description="Integrase catalytic" evidence="1">
    <location>
        <begin position="1"/>
        <end position="81"/>
    </location>
</feature>
<gene>
    <name evidence="2" type="ORF">J2X05_000640</name>
</gene>
<name>A0ABU1UTX3_9GAMM</name>
<keyword evidence="3" id="KW-1185">Reference proteome</keyword>
<dbReference type="InterPro" id="IPR012337">
    <property type="entry name" value="RNaseH-like_sf"/>
</dbReference>
<dbReference type="EMBL" id="JAVDVX010000001">
    <property type="protein sequence ID" value="MDR7088637.1"/>
    <property type="molecule type" value="Genomic_DNA"/>
</dbReference>
<dbReference type="Pfam" id="PF13683">
    <property type="entry name" value="rve_3"/>
    <property type="match status" value="1"/>
</dbReference>
<dbReference type="SUPFAM" id="SSF53098">
    <property type="entry name" value="Ribonuclease H-like"/>
    <property type="match status" value="1"/>
</dbReference>
<evidence type="ECO:0000313" key="2">
    <source>
        <dbReference type="EMBL" id="MDR7088637.1"/>
    </source>
</evidence>
<proteinExistence type="predicted"/>
<dbReference type="PANTHER" id="PTHR47515">
    <property type="entry name" value="LOW CALCIUM RESPONSE LOCUS PROTEIN T"/>
    <property type="match status" value="1"/>
</dbReference>
<protein>
    <submittedName>
        <fullName evidence="2">Transposase InsO family protein</fullName>
    </submittedName>
</protein>
<dbReference type="InterPro" id="IPR036397">
    <property type="entry name" value="RNaseH_sf"/>
</dbReference>
<evidence type="ECO:0000313" key="3">
    <source>
        <dbReference type="Proteomes" id="UP001253595"/>
    </source>
</evidence>
<accession>A0ABU1UTX3</accession>
<dbReference type="Gene3D" id="3.30.420.10">
    <property type="entry name" value="Ribonuclease H-like superfamily/Ribonuclease H"/>
    <property type="match status" value="1"/>
</dbReference>
<dbReference type="PANTHER" id="PTHR47515:SF2">
    <property type="entry name" value="INTEGRASE CORE DOMAIN PROTEIN"/>
    <property type="match status" value="1"/>
</dbReference>
<comment type="caution">
    <text evidence="2">The sequence shown here is derived from an EMBL/GenBank/DDBJ whole genome shotgun (WGS) entry which is preliminary data.</text>
</comment>